<dbReference type="EMBL" id="SRLO01001301">
    <property type="protein sequence ID" value="TNN39192.1"/>
    <property type="molecule type" value="Genomic_DNA"/>
</dbReference>
<organism evidence="1 2">
    <name type="scientific">Liparis tanakae</name>
    <name type="common">Tanaka's snailfish</name>
    <dbReference type="NCBI Taxonomy" id="230148"/>
    <lineage>
        <taxon>Eukaryota</taxon>
        <taxon>Metazoa</taxon>
        <taxon>Chordata</taxon>
        <taxon>Craniata</taxon>
        <taxon>Vertebrata</taxon>
        <taxon>Euteleostomi</taxon>
        <taxon>Actinopterygii</taxon>
        <taxon>Neopterygii</taxon>
        <taxon>Teleostei</taxon>
        <taxon>Neoteleostei</taxon>
        <taxon>Acanthomorphata</taxon>
        <taxon>Eupercaria</taxon>
        <taxon>Perciformes</taxon>
        <taxon>Cottioidei</taxon>
        <taxon>Cottales</taxon>
        <taxon>Liparidae</taxon>
        <taxon>Liparis</taxon>
    </lineage>
</organism>
<gene>
    <name evidence="1" type="ORF">EYF80_050647</name>
</gene>
<dbReference type="Proteomes" id="UP000314294">
    <property type="component" value="Unassembled WGS sequence"/>
</dbReference>
<proteinExistence type="predicted"/>
<evidence type="ECO:0000313" key="2">
    <source>
        <dbReference type="Proteomes" id="UP000314294"/>
    </source>
</evidence>
<name>A0A4Z2FFK1_9TELE</name>
<protein>
    <submittedName>
        <fullName evidence="1">Uncharacterized protein</fullName>
    </submittedName>
</protein>
<dbReference type="AlphaFoldDB" id="A0A4Z2FFK1"/>
<reference evidence="1 2" key="1">
    <citation type="submission" date="2019-03" db="EMBL/GenBank/DDBJ databases">
        <title>First draft genome of Liparis tanakae, snailfish: a comprehensive survey of snailfish specific genes.</title>
        <authorList>
            <person name="Kim W."/>
            <person name="Song I."/>
            <person name="Jeong J.-H."/>
            <person name="Kim D."/>
            <person name="Kim S."/>
            <person name="Ryu S."/>
            <person name="Song J.Y."/>
            <person name="Lee S.K."/>
        </authorList>
    </citation>
    <scope>NUCLEOTIDE SEQUENCE [LARGE SCALE GENOMIC DNA]</scope>
    <source>
        <tissue evidence="1">Muscle</tissue>
    </source>
</reference>
<comment type="caution">
    <text evidence="1">The sequence shown here is derived from an EMBL/GenBank/DDBJ whole genome shotgun (WGS) entry which is preliminary data.</text>
</comment>
<keyword evidence="2" id="KW-1185">Reference proteome</keyword>
<evidence type="ECO:0000313" key="1">
    <source>
        <dbReference type="EMBL" id="TNN39192.1"/>
    </source>
</evidence>
<accession>A0A4Z2FFK1</accession>
<sequence length="181" mass="19585">MLTSCTLVIRRNSCSHDTHRNYRGNTVLRAFPQLLVLVGVGEHVDPDAVLGVQPADHELGALILQGGNLEDAGGGEQGLDVGLGERDPGRVGVVQDQVHGLGFHPHDPDLRLAALRKAAVRADCREDVPVAGEGHAVVHLHHDVGELRFVVQDFELLEDGAGVDRVYPVEVGAWRRPILYL</sequence>